<evidence type="ECO:0000256" key="6">
    <source>
        <dbReference type="ARBA" id="ARBA00022729"/>
    </source>
</evidence>
<evidence type="ECO:0000256" key="2">
    <source>
        <dbReference type="ARBA" id="ARBA00005988"/>
    </source>
</evidence>
<dbReference type="GO" id="GO:0006508">
    <property type="term" value="P:proteolysis"/>
    <property type="evidence" value="ECO:0007669"/>
    <property type="project" value="UniProtKB-KW"/>
</dbReference>
<evidence type="ECO:0000256" key="4">
    <source>
        <dbReference type="ARBA" id="ARBA00022670"/>
    </source>
</evidence>
<protein>
    <submittedName>
        <fullName evidence="12">Jg5089 protein</fullName>
    </submittedName>
</protein>
<reference evidence="12" key="1">
    <citation type="submission" date="2022-03" db="EMBL/GenBank/DDBJ databases">
        <authorList>
            <person name="Lindestad O."/>
        </authorList>
    </citation>
    <scope>NUCLEOTIDE SEQUENCE</scope>
</reference>
<dbReference type="SMART" id="SM00631">
    <property type="entry name" value="Zn_pept"/>
    <property type="match status" value="1"/>
</dbReference>
<keyword evidence="7" id="KW-0378">Hydrolase</keyword>
<dbReference type="InterPro" id="IPR000834">
    <property type="entry name" value="Peptidase_M14"/>
</dbReference>
<evidence type="ECO:0000256" key="5">
    <source>
        <dbReference type="ARBA" id="ARBA00022723"/>
    </source>
</evidence>
<evidence type="ECO:0000256" key="9">
    <source>
        <dbReference type="ARBA" id="ARBA00023049"/>
    </source>
</evidence>
<dbReference type="GO" id="GO:0004181">
    <property type="term" value="F:metallocarboxypeptidase activity"/>
    <property type="evidence" value="ECO:0007669"/>
    <property type="project" value="InterPro"/>
</dbReference>
<keyword evidence="8" id="KW-0862">Zinc</keyword>
<accession>A0A8S4QQY8</accession>
<evidence type="ECO:0000256" key="8">
    <source>
        <dbReference type="ARBA" id="ARBA00022833"/>
    </source>
</evidence>
<dbReference type="GO" id="GO:0005615">
    <property type="term" value="C:extracellular space"/>
    <property type="evidence" value="ECO:0007669"/>
    <property type="project" value="TreeGrafter"/>
</dbReference>
<dbReference type="SUPFAM" id="SSF53187">
    <property type="entry name" value="Zn-dependent exopeptidases"/>
    <property type="match status" value="1"/>
</dbReference>
<comment type="cofactor">
    <cofactor evidence="1">
        <name>Zn(2+)</name>
        <dbReference type="ChEBI" id="CHEBI:29105"/>
    </cofactor>
</comment>
<name>A0A8S4QQY8_9NEOP</name>
<keyword evidence="3" id="KW-0121">Carboxypeptidase</keyword>
<keyword evidence="5" id="KW-0479">Metal-binding</keyword>
<evidence type="ECO:0000256" key="3">
    <source>
        <dbReference type="ARBA" id="ARBA00022645"/>
    </source>
</evidence>
<dbReference type="GO" id="GO:0008270">
    <property type="term" value="F:zinc ion binding"/>
    <property type="evidence" value="ECO:0007669"/>
    <property type="project" value="InterPro"/>
</dbReference>
<keyword evidence="13" id="KW-1185">Reference proteome</keyword>
<keyword evidence="9" id="KW-0482">Metalloprotease</keyword>
<keyword evidence="6" id="KW-0732">Signal</keyword>
<evidence type="ECO:0000313" key="12">
    <source>
        <dbReference type="EMBL" id="CAH2215468.1"/>
    </source>
</evidence>
<gene>
    <name evidence="12" type="primary">jg5089</name>
    <name evidence="12" type="ORF">PAEG_LOCUS3619</name>
</gene>
<dbReference type="Pfam" id="PF00246">
    <property type="entry name" value="Peptidase_M14"/>
    <property type="match status" value="1"/>
</dbReference>
<dbReference type="OrthoDB" id="3626597at2759"/>
<evidence type="ECO:0000256" key="7">
    <source>
        <dbReference type="ARBA" id="ARBA00022801"/>
    </source>
</evidence>
<dbReference type="PANTHER" id="PTHR11705">
    <property type="entry name" value="PROTEASE FAMILY M14 CARBOXYPEPTIDASE A,B"/>
    <property type="match status" value="1"/>
</dbReference>
<proteinExistence type="inferred from homology"/>
<dbReference type="EMBL" id="CAKXAJ010011741">
    <property type="protein sequence ID" value="CAH2215468.1"/>
    <property type="molecule type" value="Genomic_DNA"/>
</dbReference>
<evidence type="ECO:0000313" key="13">
    <source>
        <dbReference type="Proteomes" id="UP000838756"/>
    </source>
</evidence>
<organism evidence="12 13">
    <name type="scientific">Pararge aegeria aegeria</name>
    <dbReference type="NCBI Taxonomy" id="348720"/>
    <lineage>
        <taxon>Eukaryota</taxon>
        <taxon>Metazoa</taxon>
        <taxon>Ecdysozoa</taxon>
        <taxon>Arthropoda</taxon>
        <taxon>Hexapoda</taxon>
        <taxon>Insecta</taxon>
        <taxon>Pterygota</taxon>
        <taxon>Neoptera</taxon>
        <taxon>Endopterygota</taxon>
        <taxon>Lepidoptera</taxon>
        <taxon>Glossata</taxon>
        <taxon>Ditrysia</taxon>
        <taxon>Papilionoidea</taxon>
        <taxon>Nymphalidae</taxon>
        <taxon>Satyrinae</taxon>
        <taxon>Satyrini</taxon>
        <taxon>Parargina</taxon>
        <taxon>Pararge</taxon>
    </lineage>
</organism>
<feature type="domain" description="Peptidase M14" evidence="11">
    <location>
        <begin position="1"/>
        <end position="175"/>
    </location>
</feature>
<sequence length="194" mass="21310">MCPGVDGNRNYDFFWNTVGTSSNPCSDQYAGGRPFSEVETRAVDGILKEHLNKLAMYITMHSFGSMILYSWGHDGTLSEHAFDLHTVGVKMADVIVKSSLSHFPRYIVGNSALVLNYRASGGSEDYAHSIGVKLAYTFELPGFGRGGNGFILNPRYIKQVSAETWAGVVIGAREAGKLFNARSTQPNFDNTRQD</sequence>
<evidence type="ECO:0000259" key="11">
    <source>
        <dbReference type="PROSITE" id="PS52035"/>
    </source>
</evidence>
<dbReference type="Gene3D" id="3.40.630.10">
    <property type="entry name" value="Zn peptidases"/>
    <property type="match status" value="1"/>
</dbReference>
<dbReference type="PANTHER" id="PTHR11705:SF140">
    <property type="entry name" value="FI02848P-RELATED"/>
    <property type="match status" value="1"/>
</dbReference>
<evidence type="ECO:0000256" key="10">
    <source>
        <dbReference type="PROSITE-ProRule" id="PRU01379"/>
    </source>
</evidence>
<dbReference type="Proteomes" id="UP000838756">
    <property type="component" value="Unassembled WGS sequence"/>
</dbReference>
<keyword evidence="4" id="KW-0645">Protease</keyword>
<comment type="similarity">
    <text evidence="2 10">Belongs to the peptidase M14 family.</text>
</comment>
<dbReference type="PROSITE" id="PS52035">
    <property type="entry name" value="PEPTIDASE_M14"/>
    <property type="match status" value="1"/>
</dbReference>
<evidence type="ECO:0000256" key="1">
    <source>
        <dbReference type="ARBA" id="ARBA00001947"/>
    </source>
</evidence>
<feature type="active site" description="Proton donor/acceptor" evidence="10">
    <location>
        <position position="139"/>
    </location>
</feature>
<dbReference type="FunFam" id="3.40.630.10:FF:000084">
    <property type="entry name" value="Carboxypeptidase B2"/>
    <property type="match status" value="1"/>
</dbReference>
<comment type="caution">
    <text evidence="12">The sequence shown here is derived from an EMBL/GenBank/DDBJ whole genome shotgun (WGS) entry which is preliminary data.</text>
</comment>
<dbReference type="AlphaFoldDB" id="A0A8S4QQY8"/>